<organism evidence="2 3">
    <name type="scientific">Caerostris extrusa</name>
    <name type="common">Bark spider</name>
    <name type="synonym">Caerostris bankana</name>
    <dbReference type="NCBI Taxonomy" id="172846"/>
    <lineage>
        <taxon>Eukaryota</taxon>
        <taxon>Metazoa</taxon>
        <taxon>Ecdysozoa</taxon>
        <taxon>Arthropoda</taxon>
        <taxon>Chelicerata</taxon>
        <taxon>Arachnida</taxon>
        <taxon>Araneae</taxon>
        <taxon>Araneomorphae</taxon>
        <taxon>Entelegynae</taxon>
        <taxon>Araneoidea</taxon>
        <taxon>Araneidae</taxon>
        <taxon>Caerostris</taxon>
    </lineage>
</organism>
<dbReference type="Pfam" id="PF00379">
    <property type="entry name" value="Chitin_bind_4"/>
    <property type="match status" value="1"/>
</dbReference>
<dbReference type="PANTHER" id="PTHR10380">
    <property type="entry name" value="CUTICLE PROTEIN"/>
    <property type="match status" value="1"/>
</dbReference>
<dbReference type="InterPro" id="IPR050468">
    <property type="entry name" value="Cuticle_Struct_Prot"/>
</dbReference>
<name>A0AAV4VD08_CAEEX</name>
<comment type="caution">
    <text evidence="2">The sequence shown here is derived from an EMBL/GenBank/DDBJ whole genome shotgun (WGS) entry which is preliminary data.</text>
</comment>
<keyword evidence="1" id="KW-0193">Cuticle</keyword>
<dbReference type="EMBL" id="BPLR01014311">
    <property type="protein sequence ID" value="GIY68007.1"/>
    <property type="molecule type" value="Genomic_DNA"/>
</dbReference>
<accession>A0AAV4VD08</accession>
<dbReference type="GO" id="GO:0062129">
    <property type="term" value="C:chitin-based extracellular matrix"/>
    <property type="evidence" value="ECO:0007669"/>
    <property type="project" value="TreeGrafter"/>
</dbReference>
<gene>
    <name evidence="2" type="primary">AVEN_146622_1</name>
    <name evidence="2" type="ORF">CEXT_295321</name>
</gene>
<protein>
    <recommendedName>
        <fullName evidence="4">Cuticle protein</fullName>
    </recommendedName>
</protein>
<sequence>MQYQYAFDEIQYQYAFDEIQYQYAFDEIQYQYAFDEIQYQYDEIYQYAFDEIQYQYAFDEIQYQYAFDEIQQYSWIWGGYDIKYPPQPYGFGYEIKDHHGNQQYRKEHSDGKKVIGSYGFTDAHGIHRLVDYVADEHGFRAKVRTNEPGTANQDPANVHIQSSAYHGPIGDYH</sequence>
<dbReference type="PROSITE" id="PS51155">
    <property type="entry name" value="CHIT_BIND_RR_2"/>
    <property type="match status" value="1"/>
</dbReference>
<dbReference type="Proteomes" id="UP001054945">
    <property type="component" value="Unassembled WGS sequence"/>
</dbReference>
<dbReference type="AlphaFoldDB" id="A0AAV4VD08"/>
<dbReference type="GO" id="GO:0008010">
    <property type="term" value="F:structural constituent of chitin-based larval cuticle"/>
    <property type="evidence" value="ECO:0007669"/>
    <property type="project" value="TreeGrafter"/>
</dbReference>
<evidence type="ECO:0000256" key="1">
    <source>
        <dbReference type="PROSITE-ProRule" id="PRU00497"/>
    </source>
</evidence>
<dbReference type="InterPro" id="IPR000618">
    <property type="entry name" value="Insect_cuticle"/>
</dbReference>
<reference evidence="2 3" key="1">
    <citation type="submission" date="2021-06" db="EMBL/GenBank/DDBJ databases">
        <title>Caerostris extrusa draft genome.</title>
        <authorList>
            <person name="Kono N."/>
            <person name="Arakawa K."/>
        </authorList>
    </citation>
    <scope>NUCLEOTIDE SEQUENCE [LARGE SCALE GENOMIC DNA]</scope>
</reference>
<evidence type="ECO:0000313" key="2">
    <source>
        <dbReference type="EMBL" id="GIY68007.1"/>
    </source>
</evidence>
<proteinExistence type="predicted"/>
<evidence type="ECO:0000313" key="3">
    <source>
        <dbReference type="Proteomes" id="UP001054945"/>
    </source>
</evidence>
<keyword evidence="3" id="KW-1185">Reference proteome</keyword>
<evidence type="ECO:0008006" key="4">
    <source>
        <dbReference type="Google" id="ProtNLM"/>
    </source>
</evidence>